<comment type="caution">
    <text evidence="3">The sequence shown here is derived from an EMBL/GenBank/DDBJ whole genome shotgun (WGS) entry which is preliminary data.</text>
</comment>
<evidence type="ECO:0000313" key="4">
    <source>
        <dbReference type="Proteomes" id="UP000187406"/>
    </source>
</evidence>
<dbReference type="Pfam" id="PF20431">
    <property type="entry name" value="E_motif"/>
    <property type="match status" value="1"/>
</dbReference>
<feature type="repeat" description="PPR" evidence="2">
    <location>
        <begin position="155"/>
        <end position="189"/>
    </location>
</feature>
<sequence>MLMRGTIACISSKIQQVSSIKQVEQAQAVITKAGLYNIPSIISKLITFASLSPSGSLMHAQAIFQETTMDNPFICNTMIRAYSKSVLPIKAVYVYNHMHTINIDSDNYTFNFVLKACARALWCMQEDVNFDGFGIACKGSEIHCTVLKMGLLHVDQYIQNSLLHLYRQCGLLGPARRVFDEMTERTVSSWNIMVSAYDLVNDFGSADNLISLMPIKNVASFNTLIARYVRLGDIKAAKRVFREMPERDSVSWNSIIAGYVKVKDYNGALEIFHEMQTANVEATEVTITSILGTCAEMGALHIGRKIHESLKEREYTIEGYLGCALVDMYAKCGNLSCAWDVFNELKMKHVSCWNAMIVGLAVHGYCEEALELFAAMEMRHEEVEPNRVTFIGVLIACSHKGLVEEGREYFSRMIKEYKLMPDIKHYGCMVDLLSRWGLLIEAYHMIKTMPFDANSVLWRTLIGACKVHGNVELAEECFQQLAKLDALRDGDYVLLSNIYAEAERWDNVEQVRNQMIGNKVPKKLGSSHIEMK</sequence>
<dbReference type="PANTHER" id="PTHR47926:SF344">
    <property type="entry name" value="OS07G0636900 PROTEIN"/>
    <property type="match status" value="1"/>
</dbReference>
<dbReference type="FunFam" id="1.25.40.10:FF:001746">
    <property type="entry name" value="Pentatricopeptide repeat-containing protein mitochondrial"/>
    <property type="match status" value="1"/>
</dbReference>
<keyword evidence="1" id="KW-0677">Repeat</keyword>
<dbReference type="AlphaFoldDB" id="A0A1Q3CAR4"/>
<dbReference type="InParanoid" id="A0A1Q3CAR4"/>
<accession>A0A1Q3CAR4</accession>
<dbReference type="InterPro" id="IPR002885">
    <property type="entry name" value="PPR_rpt"/>
</dbReference>
<dbReference type="OrthoDB" id="185373at2759"/>
<feature type="repeat" description="PPR" evidence="2">
    <location>
        <begin position="349"/>
        <end position="385"/>
    </location>
</feature>
<proteinExistence type="predicted"/>
<dbReference type="Gene3D" id="1.25.40.10">
    <property type="entry name" value="Tetratricopeptide repeat domain"/>
    <property type="match status" value="3"/>
</dbReference>
<dbReference type="InterPro" id="IPR046848">
    <property type="entry name" value="E_motif"/>
</dbReference>
<feature type="repeat" description="PPR" evidence="2">
    <location>
        <begin position="248"/>
        <end position="282"/>
    </location>
</feature>
<dbReference type="Pfam" id="PF13041">
    <property type="entry name" value="PPR_2"/>
    <property type="match status" value="1"/>
</dbReference>
<evidence type="ECO:0000256" key="1">
    <source>
        <dbReference type="ARBA" id="ARBA00022737"/>
    </source>
</evidence>
<protein>
    <submittedName>
        <fullName evidence="3">PPR domain-containing protein/PPR_2 domain-containing protein</fullName>
    </submittedName>
</protein>
<gene>
    <name evidence="3" type="ORF">CFOL_v3_20653</name>
</gene>
<dbReference type="InterPro" id="IPR011990">
    <property type="entry name" value="TPR-like_helical_dom_sf"/>
</dbReference>
<dbReference type="FunFam" id="1.25.40.10:FF:001394">
    <property type="entry name" value="Pentatricopeptide repeat-containing protein At3g28660"/>
    <property type="match status" value="1"/>
</dbReference>
<reference evidence="4" key="1">
    <citation type="submission" date="2016-04" db="EMBL/GenBank/DDBJ databases">
        <title>Cephalotus genome sequencing.</title>
        <authorList>
            <person name="Fukushima K."/>
            <person name="Hasebe M."/>
            <person name="Fang X."/>
        </authorList>
    </citation>
    <scope>NUCLEOTIDE SEQUENCE [LARGE SCALE GENOMIC DNA]</scope>
    <source>
        <strain evidence="4">cv. St1</strain>
    </source>
</reference>
<organism evidence="3 4">
    <name type="scientific">Cephalotus follicularis</name>
    <name type="common">Albany pitcher plant</name>
    <dbReference type="NCBI Taxonomy" id="3775"/>
    <lineage>
        <taxon>Eukaryota</taxon>
        <taxon>Viridiplantae</taxon>
        <taxon>Streptophyta</taxon>
        <taxon>Embryophyta</taxon>
        <taxon>Tracheophyta</taxon>
        <taxon>Spermatophyta</taxon>
        <taxon>Magnoliopsida</taxon>
        <taxon>eudicotyledons</taxon>
        <taxon>Gunneridae</taxon>
        <taxon>Pentapetalae</taxon>
        <taxon>rosids</taxon>
        <taxon>fabids</taxon>
        <taxon>Oxalidales</taxon>
        <taxon>Cephalotaceae</taxon>
        <taxon>Cephalotus</taxon>
    </lineage>
</organism>
<dbReference type="NCBIfam" id="TIGR00756">
    <property type="entry name" value="PPR"/>
    <property type="match status" value="3"/>
</dbReference>
<dbReference type="GO" id="GO:0003723">
    <property type="term" value="F:RNA binding"/>
    <property type="evidence" value="ECO:0007669"/>
    <property type="project" value="InterPro"/>
</dbReference>
<name>A0A1Q3CAR4_CEPFO</name>
<dbReference type="Proteomes" id="UP000187406">
    <property type="component" value="Unassembled WGS sequence"/>
</dbReference>
<evidence type="ECO:0000256" key="2">
    <source>
        <dbReference type="PROSITE-ProRule" id="PRU00708"/>
    </source>
</evidence>
<dbReference type="FunFam" id="1.25.40.10:FF:000184">
    <property type="entry name" value="Pentatricopeptide repeat-containing protein, chloroplastic"/>
    <property type="match status" value="1"/>
</dbReference>
<dbReference type="InterPro" id="IPR046960">
    <property type="entry name" value="PPR_At4g14850-like_plant"/>
</dbReference>
<evidence type="ECO:0000313" key="3">
    <source>
        <dbReference type="EMBL" id="GAV77181.1"/>
    </source>
</evidence>
<dbReference type="PROSITE" id="PS51375">
    <property type="entry name" value="PPR"/>
    <property type="match status" value="4"/>
</dbReference>
<dbReference type="Pfam" id="PF01535">
    <property type="entry name" value="PPR"/>
    <property type="match status" value="7"/>
</dbReference>
<dbReference type="PANTHER" id="PTHR47926">
    <property type="entry name" value="PENTATRICOPEPTIDE REPEAT-CONTAINING PROTEIN"/>
    <property type="match status" value="1"/>
</dbReference>
<dbReference type="EMBL" id="BDDD01001585">
    <property type="protein sequence ID" value="GAV77181.1"/>
    <property type="molecule type" value="Genomic_DNA"/>
</dbReference>
<dbReference type="GO" id="GO:0009451">
    <property type="term" value="P:RNA modification"/>
    <property type="evidence" value="ECO:0007669"/>
    <property type="project" value="InterPro"/>
</dbReference>
<feature type="repeat" description="PPR" evidence="2">
    <location>
        <begin position="217"/>
        <end position="247"/>
    </location>
</feature>
<keyword evidence="4" id="KW-1185">Reference proteome</keyword>